<evidence type="ECO:0000256" key="3">
    <source>
        <dbReference type="ARBA" id="ARBA00023163"/>
    </source>
</evidence>
<evidence type="ECO:0000256" key="1">
    <source>
        <dbReference type="ARBA" id="ARBA00023015"/>
    </source>
</evidence>
<evidence type="ECO:0000313" key="5">
    <source>
        <dbReference type="EMBL" id="QHQ61731.1"/>
    </source>
</evidence>
<dbReference type="InterPro" id="IPR014710">
    <property type="entry name" value="RmlC-like_jellyroll"/>
</dbReference>
<dbReference type="Pfam" id="PF12833">
    <property type="entry name" value="HTH_18"/>
    <property type="match status" value="1"/>
</dbReference>
<dbReference type="InterPro" id="IPR003313">
    <property type="entry name" value="AraC-bd"/>
</dbReference>
<dbReference type="GO" id="GO:0003700">
    <property type="term" value="F:DNA-binding transcription factor activity"/>
    <property type="evidence" value="ECO:0007669"/>
    <property type="project" value="InterPro"/>
</dbReference>
<evidence type="ECO:0000259" key="4">
    <source>
        <dbReference type="PROSITE" id="PS01124"/>
    </source>
</evidence>
<keyword evidence="6" id="KW-1185">Reference proteome</keyword>
<accession>A0A6P1TPC4</accession>
<proteinExistence type="predicted"/>
<feature type="domain" description="HTH araC/xylS-type" evidence="4">
    <location>
        <begin position="187"/>
        <end position="284"/>
    </location>
</feature>
<dbReference type="PANTHER" id="PTHR43280:SF2">
    <property type="entry name" value="HTH-TYPE TRANSCRIPTIONAL REGULATOR EXSA"/>
    <property type="match status" value="1"/>
</dbReference>
<gene>
    <name evidence="5" type="ORF">Ana3638_13890</name>
</gene>
<keyword evidence="2" id="KW-0238">DNA-binding</keyword>
<sequence length="293" mass="33775">MEKPTTYNTTVGFRCLRNIKKQTNDLYLVHCGQQQCPPGYTYNHKIPNEYHLHFVLNGKGSLIIDGKHYHVKKENIFLIPKDVSIQYNADMEEPWEYIWVTFDGDKATDYLTYAGLSADNPVAVSAIPIATYLPMVKKMLDTNILTLANEIRRVGYLFDLLSTLIDAQSSTRSKDKRYDYSSETYVEHALQYISLNYGHIKVCDIANYIGINRSYLTSIFKKELQVSPQEYLVNYRLRKAAELITTTNLSIQDISIKAGYDNPFNFSKMFKNTYGVSPKTYRMENSKLTEPVD</sequence>
<dbReference type="GO" id="GO:0043565">
    <property type="term" value="F:sequence-specific DNA binding"/>
    <property type="evidence" value="ECO:0007669"/>
    <property type="project" value="InterPro"/>
</dbReference>
<dbReference type="InterPro" id="IPR020449">
    <property type="entry name" value="Tscrpt_reg_AraC-type_HTH"/>
</dbReference>
<keyword evidence="1" id="KW-0805">Transcription regulation</keyword>
<dbReference type="PRINTS" id="PR00032">
    <property type="entry name" value="HTHARAC"/>
</dbReference>
<dbReference type="Proteomes" id="UP000464314">
    <property type="component" value="Chromosome"/>
</dbReference>
<dbReference type="SUPFAM" id="SSF46689">
    <property type="entry name" value="Homeodomain-like"/>
    <property type="match status" value="2"/>
</dbReference>
<reference evidence="5 6" key="1">
    <citation type="submission" date="2020-01" db="EMBL/GenBank/DDBJ databases">
        <title>Genome analysis of Anaerocolumna sp. CBA3638.</title>
        <authorList>
            <person name="Kim J."/>
            <person name="Roh S.W."/>
        </authorList>
    </citation>
    <scope>NUCLEOTIDE SEQUENCE [LARGE SCALE GENOMIC DNA]</scope>
    <source>
        <strain evidence="5 6">CBA3638</strain>
    </source>
</reference>
<dbReference type="KEGG" id="anr:Ana3638_13890"/>
<organism evidence="5 6">
    <name type="scientific">Anaerocolumna sedimenticola</name>
    <dbReference type="NCBI Taxonomy" id="2696063"/>
    <lineage>
        <taxon>Bacteria</taxon>
        <taxon>Bacillati</taxon>
        <taxon>Bacillota</taxon>
        <taxon>Clostridia</taxon>
        <taxon>Lachnospirales</taxon>
        <taxon>Lachnospiraceae</taxon>
        <taxon>Anaerocolumna</taxon>
    </lineage>
</organism>
<protein>
    <submittedName>
        <fullName evidence="5">Helix-turn-helix domain-containing protein</fullName>
    </submittedName>
</protein>
<dbReference type="InterPro" id="IPR009057">
    <property type="entry name" value="Homeodomain-like_sf"/>
</dbReference>
<dbReference type="PROSITE" id="PS01124">
    <property type="entry name" value="HTH_ARAC_FAMILY_2"/>
    <property type="match status" value="1"/>
</dbReference>
<keyword evidence="3" id="KW-0804">Transcription</keyword>
<dbReference type="InterPro" id="IPR018062">
    <property type="entry name" value="HTH_AraC-typ_CS"/>
</dbReference>
<name>A0A6P1TPC4_9FIRM</name>
<evidence type="ECO:0000256" key="2">
    <source>
        <dbReference type="ARBA" id="ARBA00023125"/>
    </source>
</evidence>
<dbReference type="SUPFAM" id="SSF51215">
    <property type="entry name" value="Regulatory protein AraC"/>
    <property type="match status" value="1"/>
</dbReference>
<dbReference type="SMART" id="SM00342">
    <property type="entry name" value="HTH_ARAC"/>
    <property type="match status" value="1"/>
</dbReference>
<dbReference type="Gene3D" id="1.10.10.60">
    <property type="entry name" value="Homeodomain-like"/>
    <property type="match status" value="2"/>
</dbReference>
<dbReference type="PANTHER" id="PTHR43280">
    <property type="entry name" value="ARAC-FAMILY TRANSCRIPTIONAL REGULATOR"/>
    <property type="match status" value="1"/>
</dbReference>
<dbReference type="AlphaFoldDB" id="A0A6P1TPC4"/>
<dbReference type="Pfam" id="PF02311">
    <property type="entry name" value="AraC_binding"/>
    <property type="match status" value="1"/>
</dbReference>
<dbReference type="RefSeq" id="WP_161838556.1">
    <property type="nucleotide sequence ID" value="NZ_CP048000.1"/>
</dbReference>
<dbReference type="PROSITE" id="PS00041">
    <property type="entry name" value="HTH_ARAC_FAMILY_1"/>
    <property type="match status" value="1"/>
</dbReference>
<dbReference type="EMBL" id="CP048000">
    <property type="protein sequence ID" value="QHQ61731.1"/>
    <property type="molecule type" value="Genomic_DNA"/>
</dbReference>
<dbReference type="InterPro" id="IPR018060">
    <property type="entry name" value="HTH_AraC"/>
</dbReference>
<dbReference type="InterPro" id="IPR037923">
    <property type="entry name" value="HTH-like"/>
</dbReference>
<evidence type="ECO:0000313" key="6">
    <source>
        <dbReference type="Proteomes" id="UP000464314"/>
    </source>
</evidence>
<dbReference type="Gene3D" id="2.60.120.10">
    <property type="entry name" value="Jelly Rolls"/>
    <property type="match status" value="1"/>
</dbReference>
<dbReference type="CDD" id="cd06986">
    <property type="entry name" value="cupin_MmsR-like_N"/>
    <property type="match status" value="1"/>
</dbReference>